<accession>A0ACB5TKB0</accession>
<gene>
    <name evidence="1" type="ORF">Amon02_000869000</name>
</gene>
<name>A0ACB5TKB0_AMBMO</name>
<dbReference type="Proteomes" id="UP001165064">
    <property type="component" value="Unassembled WGS sequence"/>
</dbReference>
<evidence type="ECO:0000313" key="1">
    <source>
        <dbReference type="EMBL" id="GME90358.1"/>
    </source>
</evidence>
<comment type="caution">
    <text evidence="1">The sequence shown here is derived from an EMBL/GenBank/DDBJ whole genome shotgun (WGS) entry which is preliminary data.</text>
</comment>
<keyword evidence="2" id="KW-1185">Reference proteome</keyword>
<protein>
    <submittedName>
        <fullName evidence="1">Unnamed protein product</fullName>
    </submittedName>
</protein>
<evidence type="ECO:0000313" key="2">
    <source>
        <dbReference type="Proteomes" id="UP001165064"/>
    </source>
</evidence>
<reference evidence="1" key="1">
    <citation type="submission" date="2023-04" db="EMBL/GenBank/DDBJ databases">
        <title>Ambrosiozyma monospora NBRC 10751.</title>
        <authorList>
            <person name="Ichikawa N."/>
            <person name="Sato H."/>
            <person name="Tonouchi N."/>
        </authorList>
    </citation>
    <scope>NUCLEOTIDE SEQUENCE</scope>
    <source>
        <strain evidence="1">NBRC 10751</strain>
    </source>
</reference>
<proteinExistence type="predicted"/>
<sequence>MDLSRLVTINNSAERDNKQENVTNPQLESDSTDYEPEPSQISELATFQNTSIQEKIETWTKEKNSTHHQSWCWWFFRSITGEEDERNMEYDRRQYYTL</sequence>
<organism evidence="1 2">
    <name type="scientific">Ambrosiozyma monospora</name>
    <name type="common">Yeast</name>
    <name type="synonym">Endomycopsis monosporus</name>
    <dbReference type="NCBI Taxonomy" id="43982"/>
    <lineage>
        <taxon>Eukaryota</taxon>
        <taxon>Fungi</taxon>
        <taxon>Dikarya</taxon>
        <taxon>Ascomycota</taxon>
        <taxon>Saccharomycotina</taxon>
        <taxon>Pichiomycetes</taxon>
        <taxon>Pichiales</taxon>
        <taxon>Pichiaceae</taxon>
        <taxon>Ambrosiozyma</taxon>
    </lineage>
</organism>
<dbReference type="EMBL" id="BSXS01007805">
    <property type="protein sequence ID" value="GME90358.1"/>
    <property type="molecule type" value="Genomic_DNA"/>
</dbReference>